<proteinExistence type="predicted"/>
<protein>
    <recommendedName>
        <fullName evidence="3">F-box domain-containing protein</fullName>
    </recommendedName>
</protein>
<reference evidence="1" key="1">
    <citation type="journal article" date="2021" name="New Phytol.">
        <title>Evolutionary innovations through gain and loss of genes in the ectomycorrhizal Boletales.</title>
        <authorList>
            <person name="Wu G."/>
            <person name="Miyauchi S."/>
            <person name="Morin E."/>
            <person name="Kuo A."/>
            <person name="Drula E."/>
            <person name="Varga T."/>
            <person name="Kohler A."/>
            <person name="Feng B."/>
            <person name="Cao Y."/>
            <person name="Lipzen A."/>
            <person name="Daum C."/>
            <person name="Hundley H."/>
            <person name="Pangilinan J."/>
            <person name="Johnson J."/>
            <person name="Barry K."/>
            <person name="LaButti K."/>
            <person name="Ng V."/>
            <person name="Ahrendt S."/>
            <person name="Min B."/>
            <person name="Choi I.G."/>
            <person name="Park H."/>
            <person name="Plett J.M."/>
            <person name="Magnuson J."/>
            <person name="Spatafora J.W."/>
            <person name="Nagy L.G."/>
            <person name="Henrissat B."/>
            <person name="Grigoriev I.V."/>
            <person name="Yang Z.L."/>
            <person name="Xu J."/>
            <person name="Martin F.M."/>
        </authorList>
    </citation>
    <scope>NUCLEOTIDE SEQUENCE</scope>
    <source>
        <strain evidence="1">KKN 215</strain>
    </source>
</reference>
<dbReference type="AlphaFoldDB" id="A0A8K0XQD0"/>
<gene>
    <name evidence="1" type="ORF">BXZ70DRAFT_152790</name>
</gene>
<dbReference type="EMBL" id="JAEVFJ010000015">
    <property type="protein sequence ID" value="KAH8100496.1"/>
    <property type="molecule type" value="Genomic_DNA"/>
</dbReference>
<evidence type="ECO:0000313" key="2">
    <source>
        <dbReference type="Proteomes" id="UP000813824"/>
    </source>
</evidence>
<evidence type="ECO:0008006" key="3">
    <source>
        <dbReference type="Google" id="ProtNLM"/>
    </source>
</evidence>
<sequence length="404" mass="46731">MLRRKSRRSARDNHRRTSAHLPNEIVDHIIGCVPWDRHRHNTLAKSSRVSREWASIVRPHLFREVWIDGESRVLELGGMISETPAICRWIRKLRILNPPGSQNKHTWAPGECLFWVLWLSPQFKALLAQLTVIRTLIFANISVSRYSLPPSAEDIQDINTTLSQMHQVEAIRFVCCDMDMRFMLPFIHKLPNLHHFSSNSSYFHVSGENQPRVFRLDTLVLDGGWPPCRNVLSAEALRSVQSLHLLGVTRVMTAIDPHLLFILDNMSASLKFMRFDFSKMPTYTETCVLSSWNTDNLVGLKEIHITLRPKSSFHCELLLSKLRDLPVRHITLEATFDYLKAFKPVDFVGLDRTLQRPAFEALRSVRFIHRGLLTPKRARSRFLEVLPSLTDRGIAIDFLRPKHD</sequence>
<evidence type="ECO:0000313" key="1">
    <source>
        <dbReference type="EMBL" id="KAH8100496.1"/>
    </source>
</evidence>
<dbReference type="OrthoDB" id="10665344at2759"/>
<comment type="caution">
    <text evidence="1">The sequence shown here is derived from an EMBL/GenBank/DDBJ whole genome shotgun (WGS) entry which is preliminary data.</text>
</comment>
<name>A0A8K0XQD0_9AGAR</name>
<keyword evidence="2" id="KW-1185">Reference proteome</keyword>
<organism evidence="1 2">
    <name type="scientific">Cristinia sonorae</name>
    <dbReference type="NCBI Taxonomy" id="1940300"/>
    <lineage>
        <taxon>Eukaryota</taxon>
        <taxon>Fungi</taxon>
        <taxon>Dikarya</taxon>
        <taxon>Basidiomycota</taxon>
        <taxon>Agaricomycotina</taxon>
        <taxon>Agaricomycetes</taxon>
        <taxon>Agaricomycetidae</taxon>
        <taxon>Agaricales</taxon>
        <taxon>Pleurotineae</taxon>
        <taxon>Stephanosporaceae</taxon>
        <taxon>Cristinia</taxon>
    </lineage>
</organism>
<accession>A0A8K0XQD0</accession>
<dbReference type="Proteomes" id="UP000813824">
    <property type="component" value="Unassembled WGS sequence"/>
</dbReference>